<sequence length="79" mass="8736">MLRSMPADRISFVQRPKVSLEATLIGGFLVRKKPVNGPQRVQVHSSPSGTIVALTLEPIRHDHGTFQKPHSHGPDISYI</sequence>
<comment type="caution">
    <text evidence="1">The sequence shown here is derived from an EMBL/GenBank/DDBJ whole genome shotgun (WGS) entry which is preliminary data.</text>
</comment>
<name>A0A5B7H670_PORTR</name>
<dbReference type="EMBL" id="VSRR010023365">
    <property type="protein sequence ID" value="MPC65426.1"/>
    <property type="molecule type" value="Genomic_DNA"/>
</dbReference>
<dbReference type="AlphaFoldDB" id="A0A5B7H670"/>
<proteinExistence type="predicted"/>
<evidence type="ECO:0000313" key="1">
    <source>
        <dbReference type="EMBL" id="MPC65426.1"/>
    </source>
</evidence>
<gene>
    <name evidence="1" type="ORF">E2C01_059559</name>
</gene>
<evidence type="ECO:0000313" key="2">
    <source>
        <dbReference type="Proteomes" id="UP000324222"/>
    </source>
</evidence>
<keyword evidence="2" id="KW-1185">Reference proteome</keyword>
<organism evidence="1 2">
    <name type="scientific">Portunus trituberculatus</name>
    <name type="common">Swimming crab</name>
    <name type="synonym">Neptunus trituberculatus</name>
    <dbReference type="NCBI Taxonomy" id="210409"/>
    <lineage>
        <taxon>Eukaryota</taxon>
        <taxon>Metazoa</taxon>
        <taxon>Ecdysozoa</taxon>
        <taxon>Arthropoda</taxon>
        <taxon>Crustacea</taxon>
        <taxon>Multicrustacea</taxon>
        <taxon>Malacostraca</taxon>
        <taxon>Eumalacostraca</taxon>
        <taxon>Eucarida</taxon>
        <taxon>Decapoda</taxon>
        <taxon>Pleocyemata</taxon>
        <taxon>Brachyura</taxon>
        <taxon>Eubrachyura</taxon>
        <taxon>Portunoidea</taxon>
        <taxon>Portunidae</taxon>
        <taxon>Portuninae</taxon>
        <taxon>Portunus</taxon>
    </lineage>
</organism>
<dbReference type="Proteomes" id="UP000324222">
    <property type="component" value="Unassembled WGS sequence"/>
</dbReference>
<protein>
    <submittedName>
        <fullName evidence="1">Uncharacterized protein</fullName>
    </submittedName>
</protein>
<accession>A0A5B7H670</accession>
<reference evidence="1 2" key="1">
    <citation type="submission" date="2019-05" db="EMBL/GenBank/DDBJ databases">
        <title>Another draft genome of Portunus trituberculatus and its Hox gene families provides insights of decapod evolution.</title>
        <authorList>
            <person name="Jeong J.-H."/>
            <person name="Song I."/>
            <person name="Kim S."/>
            <person name="Choi T."/>
            <person name="Kim D."/>
            <person name="Ryu S."/>
            <person name="Kim W."/>
        </authorList>
    </citation>
    <scope>NUCLEOTIDE SEQUENCE [LARGE SCALE GENOMIC DNA]</scope>
    <source>
        <tissue evidence="1">Muscle</tissue>
    </source>
</reference>